<keyword evidence="5 7" id="KW-0511">Multifunctional enzyme</keyword>
<evidence type="ECO:0000256" key="4">
    <source>
        <dbReference type="ARBA" id="ARBA00023239"/>
    </source>
</evidence>
<dbReference type="NCBIfam" id="NF002305">
    <property type="entry name" value="PRK01229.1"/>
    <property type="match status" value="1"/>
</dbReference>
<dbReference type="AlphaFoldDB" id="A0A650CHF4"/>
<comment type="similarity">
    <text evidence="7">Belongs to the type-2 OGG1 family.</text>
</comment>
<evidence type="ECO:0000256" key="1">
    <source>
        <dbReference type="ARBA" id="ARBA00022763"/>
    </source>
</evidence>
<evidence type="ECO:0000313" key="9">
    <source>
        <dbReference type="EMBL" id="MBB5252591.1"/>
    </source>
</evidence>
<organism evidence="10 11">
    <name type="scientific">Sulfurisphaera ohwakuensis</name>
    <dbReference type="NCBI Taxonomy" id="69656"/>
    <lineage>
        <taxon>Archaea</taxon>
        <taxon>Thermoproteota</taxon>
        <taxon>Thermoprotei</taxon>
        <taxon>Sulfolobales</taxon>
        <taxon>Sulfolobaceae</taxon>
        <taxon>Sulfurisphaera</taxon>
    </lineage>
</organism>
<dbReference type="RefSeq" id="WP_156014510.1">
    <property type="nucleotide sequence ID" value="NZ_CP045484.1"/>
</dbReference>
<dbReference type="OrthoDB" id="35941at2157"/>
<dbReference type="InterPro" id="IPR012092">
    <property type="entry name" value="DNA_glyclase/AP_lyase_Ogg"/>
</dbReference>
<dbReference type="Gene3D" id="1.10.1670.10">
    <property type="entry name" value="Helix-hairpin-Helix base-excision DNA repair enzymes (C-terminal)"/>
    <property type="match status" value="1"/>
</dbReference>
<keyword evidence="3 7" id="KW-0234">DNA repair</keyword>
<gene>
    <name evidence="7" type="primary">ogg</name>
    <name evidence="10" type="ORF">D1869_07100</name>
    <name evidence="9" type="ORF">HNQ62_000309</name>
</gene>
<reference evidence="9 12" key="2">
    <citation type="submission" date="2020-08" db="EMBL/GenBank/DDBJ databases">
        <title>Genomic Encyclopedia of Type Strains, Phase IV (KMG-IV): sequencing the most valuable type-strain genomes for metagenomic binning, comparative biology and taxonomic classification.</title>
        <authorList>
            <person name="Goeker M."/>
        </authorList>
    </citation>
    <scope>NUCLEOTIDE SEQUENCE [LARGE SCALE GENOMIC DNA]</scope>
    <source>
        <strain evidence="9 12">DSM 12421</strain>
    </source>
</reference>
<dbReference type="SUPFAM" id="SSF48150">
    <property type="entry name" value="DNA-glycosylase"/>
    <property type="match status" value="1"/>
</dbReference>
<keyword evidence="4 7" id="KW-0456">Lyase</keyword>
<keyword evidence="1 7" id="KW-0227">DNA damage</keyword>
<dbReference type="InterPro" id="IPR023170">
    <property type="entry name" value="HhH_base_excis_C"/>
</dbReference>
<dbReference type="CDD" id="cd00056">
    <property type="entry name" value="ENDO3c"/>
    <property type="match status" value="1"/>
</dbReference>
<dbReference type="EMBL" id="JACHFY010000001">
    <property type="protein sequence ID" value="MBB5252591.1"/>
    <property type="molecule type" value="Genomic_DNA"/>
</dbReference>
<comment type="catalytic activity">
    <reaction evidence="7">
        <text>2'-deoxyribonucleotide-(2'-deoxyribose 5'-phosphate)-2'-deoxyribonucleotide-DNA = a 3'-end 2'-deoxyribonucleotide-(2,3-dehydro-2,3-deoxyribose 5'-phosphate)-DNA + a 5'-end 5'-phospho-2'-deoxyribonucleoside-DNA + H(+)</text>
        <dbReference type="Rhea" id="RHEA:66592"/>
        <dbReference type="Rhea" id="RHEA-COMP:13180"/>
        <dbReference type="Rhea" id="RHEA-COMP:16897"/>
        <dbReference type="Rhea" id="RHEA-COMP:17067"/>
        <dbReference type="ChEBI" id="CHEBI:15378"/>
        <dbReference type="ChEBI" id="CHEBI:136412"/>
        <dbReference type="ChEBI" id="CHEBI:157695"/>
        <dbReference type="ChEBI" id="CHEBI:167181"/>
        <dbReference type="EC" id="4.2.99.18"/>
    </reaction>
</comment>
<protein>
    <recommendedName>
        <fullName evidence="7">8-oxoguanine DNA glycosylase/AP lyase</fullName>
    </recommendedName>
    <domain>
        <recommendedName>
            <fullName evidence="7">8-oxoguanine DNA glycosylase</fullName>
            <shortName evidence="7">8-oxoG DNA glycosylase</shortName>
            <ecNumber evidence="7">3.2.2.-</ecNumber>
        </recommendedName>
    </domain>
    <domain>
        <recommendedName>
            <fullName evidence="7">DNA-(apurinic or apyrimidinic site) lyase</fullName>
            <shortName evidence="7">AP lyase</shortName>
            <ecNumber evidence="7">4.2.99.18</ecNumber>
        </recommendedName>
    </domain>
</protein>
<dbReference type="InterPro" id="IPR011257">
    <property type="entry name" value="DNA_glycosylase"/>
</dbReference>
<dbReference type="HAMAP" id="MF_00241">
    <property type="entry name" value="Ogg"/>
    <property type="match status" value="1"/>
</dbReference>
<comment type="function">
    <text evidence="7">Catalyzes the excision of an oxidatively damaged form of guanine (7,8-dihydro-8-oxoguanine = 8-oxoG) from DNA. Also cleaves the DNA backbone at apurinic/apyrimidinic sites (AP sites).</text>
</comment>
<evidence type="ECO:0000256" key="6">
    <source>
        <dbReference type="ARBA" id="ARBA00023295"/>
    </source>
</evidence>
<dbReference type="Proteomes" id="UP000582213">
    <property type="component" value="Unassembled WGS sequence"/>
</dbReference>
<evidence type="ECO:0000313" key="11">
    <source>
        <dbReference type="Proteomes" id="UP000427373"/>
    </source>
</evidence>
<dbReference type="PIRSF" id="PIRSF005954">
    <property type="entry name" value="Thrmst_ogg"/>
    <property type="match status" value="1"/>
</dbReference>
<keyword evidence="2 7" id="KW-0378">Hydrolase</keyword>
<keyword evidence="11" id="KW-1185">Reference proteome</keyword>
<dbReference type="EMBL" id="CP045484">
    <property type="protein sequence ID" value="QGR16967.1"/>
    <property type="molecule type" value="Genomic_DNA"/>
</dbReference>
<sequence length="204" mass="23883">MLRELVKNKKLRARVLERAEEFKLNNRAEENVWFRELILCILTSNSSFISAYKALNYIMDEIFSLNEDQMSKRLRLAGYRFYNLKAKYIANARKLYGNLKAKIKPIADYSQEEARQYIINNIDGLGLKESSHFLRNVGYFDLAIIDRHVLHFLNEIGTSNLKIKNKKDYYLAESILKSISINLGIQVGLLDLYIFFKQTNTIVK</sequence>
<proteinExistence type="inferred from homology"/>
<dbReference type="EC" id="4.2.99.18" evidence="7"/>
<dbReference type="GeneID" id="42801001"/>
<evidence type="ECO:0000313" key="12">
    <source>
        <dbReference type="Proteomes" id="UP000582213"/>
    </source>
</evidence>
<feature type="site" description="Important for guanine/8-oxoguanine distinction" evidence="7">
    <location>
        <position position="204"/>
    </location>
</feature>
<evidence type="ECO:0000256" key="2">
    <source>
        <dbReference type="ARBA" id="ARBA00022801"/>
    </source>
</evidence>
<evidence type="ECO:0000256" key="7">
    <source>
        <dbReference type="HAMAP-Rule" id="MF_00241"/>
    </source>
</evidence>
<dbReference type="Pfam" id="PF22175">
    <property type="entry name" value="Ogg-HhH"/>
    <property type="match status" value="1"/>
</dbReference>
<dbReference type="EC" id="3.2.2.-" evidence="7"/>
<dbReference type="GO" id="GO:0016799">
    <property type="term" value="F:hydrolase activity, hydrolyzing N-glycosyl compounds"/>
    <property type="evidence" value="ECO:0007669"/>
    <property type="project" value="UniProtKB-UniRule"/>
</dbReference>
<accession>A0A650CHF4</accession>
<dbReference type="KEGG" id="soh:D1869_07100"/>
<dbReference type="GO" id="GO:0140078">
    <property type="term" value="F:class I DNA-(apurinic or apyrimidinic site) endonuclease activity"/>
    <property type="evidence" value="ECO:0007669"/>
    <property type="project" value="UniProtKB-EC"/>
</dbReference>
<dbReference type="InterPro" id="IPR003265">
    <property type="entry name" value="HhH-GPD_domain"/>
</dbReference>
<reference evidence="10 11" key="1">
    <citation type="submission" date="2019-10" db="EMBL/GenBank/DDBJ databases">
        <title>Genome Sequences from Six Type Strain Members of the Archaeal Family Sulfolobaceae: Acidianus ambivalens, Acidianus infernus, Metallosphaera prunae, Stygiolobus azoricus, Sulfolobus metallicus, and Sulfurisphaera ohwakuensis.</title>
        <authorList>
            <person name="Counts J.A."/>
            <person name="Kelly R.M."/>
        </authorList>
    </citation>
    <scope>NUCLEOTIDE SEQUENCE [LARGE SCALE GENOMIC DNA]</scope>
    <source>
        <strain evidence="10 11">TA-1</strain>
    </source>
</reference>
<dbReference type="SMART" id="SM00478">
    <property type="entry name" value="ENDO3c"/>
    <property type="match status" value="1"/>
</dbReference>
<name>A0A650CHF4_SULOH</name>
<feature type="active site" evidence="7">
    <location>
        <position position="128"/>
    </location>
</feature>
<evidence type="ECO:0000259" key="8">
    <source>
        <dbReference type="SMART" id="SM00478"/>
    </source>
</evidence>
<evidence type="ECO:0000313" key="10">
    <source>
        <dbReference type="EMBL" id="QGR16967.1"/>
    </source>
</evidence>
<dbReference type="GO" id="GO:0006284">
    <property type="term" value="P:base-excision repair"/>
    <property type="evidence" value="ECO:0007669"/>
    <property type="project" value="UniProtKB-UniRule"/>
</dbReference>
<keyword evidence="6 7" id="KW-0326">Glycosidase</keyword>
<evidence type="ECO:0000256" key="5">
    <source>
        <dbReference type="ARBA" id="ARBA00023268"/>
    </source>
</evidence>
<feature type="domain" description="HhH-GPD" evidence="8">
    <location>
        <begin position="42"/>
        <end position="199"/>
    </location>
</feature>
<feature type="active site" evidence="7">
    <location>
        <position position="146"/>
    </location>
</feature>
<evidence type="ECO:0000256" key="3">
    <source>
        <dbReference type="ARBA" id="ARBA00023204"/>
    </source>
</evidence>
<dbReference type="Gene3D" id="1.10.340.30">
    <property type="entry name" value="Hypothetical protein, domain 2"/>
    <property type="match status" value="1"/>
</dbReference>
<dbReference type="Proteomes" id="UP000427373">
    <property type="component" value="Chromosome"/>
</dbReference>